<comment type="caution">
    <text evidence="2">The sequence shown here is derived from an EMBL/GenBank/DDBJ whole genome shotgun (WGS) entry which is preliminary data.</text>
</comment>
<proteinExistence type="predicted"/>
<dbReference type="STRING" id="1423792.FD09_GL000881"/>
<organism evidence="2 3">
    <name type="scientific">Schleiferilactobacillus perolens DSM 12744</name>
    <dbReference type="NCBI Taxonomy" id="1423792"/>
    <lineage>
        <taxon>Bacteria</taxon>
        <taxon>Bacillati</taxon>
        <taxon>Bacillota</taxon>
        <taxon>Bacilli</taxon>
        <taxon>Lactobacillales</taxon>
        <taxon>Lactobacillaceae</taxon>
        <taxon>Schleiferilactobacillus</taxon>
    </lineage>
</organism>
<dbReference type="Pfam" id="PF06152">
    <property type="entry name" value="Phage_min_cap2"/>
    <property type="match status" value="1"/>
</dbReference>
<dbReference type="RefSeq" id="WP_057821915.1">
    <property type="nucleotide sequence ID" value="NZ_AZEC01000014.1"/>
</dbReference>
<gene>
    <name evidence="2" type="ORF">FD09_GL000881</name>
</gene>
<name>A0A0R1MZR4_9LACO</name>
<evidence type="ECO:0000313" key="3">
    <source>
        <dbReference type="Proteomes" id="UP000051330"/>
    </source>
</evidence>
<dbReference type="PATRIC" id="fig|1423792.3.peg.897"/>
<dbReference type="EMBL" id="AZEC01000014">
    <property type="protein sequence ID" value="KRL10738.1"/>
    <property type="molecule type" value="Genomic_DNA"/>
</dbReference>
<evidence type="ECO:0000313" key="2">
    <source>
        <dbReference type="EMBL" id="KRL10738.1"/>
    </source>
</evidence>
<feature type="coiled-coil region" evidence="1">
    <location>
        <begin position="313"/>
        <end position="340"/>
    </location>
</feature>
<dbReference type="InterPro" id="IPR009319">
    <property type="entry name" value="Phage_A118_VSP1"/>
</dbReference>
<keyword evidence="3" id="KW-1185">Reference proteome</keyword>
<dbReference type="GO" id="GO:0005198">
    <property type="term" value="F:structural molecule activity"/>
    <property type="evidence" value="ECO:0007669"/>
    <property type="project" value="InterPro"/>
</dbReference>
<dbReference type="OrthoDB" id="3197444at2"/>
<dbReference type="AlphaFoldDB" id="A0A0R1MZR4"/>
<keyword evidence="1" id="KW-0175">Coiled coil</keyword>
<evidence type="ECO:0000256" key="1">
    <source>
        <dbReference type="SAM" id="Coils"/>
    </source>
</evidence>
<reference evidence="2 3" key="1">
    <citation type="journal article" date="2015" name="Genome Announc.">
        <title>Expanding the biotechnology potential of lactobacilli through comparative genomics of 213 strains and associated genera.</title>
        <authorList>
            <person name="Sun Z."/>
            <person name="Harris H.M."/>
            <person name="McCann A."/>
            <person name="Guo C."/>
            <person name="Argimon S."/>
            <person name="Zhang W."/>
            <person name="Yang X."/>
            <person name="Jeffery I.B."/>
            <person name="Cooney J.C."/>
            <person name="Kagawa T.F."/>
            <person name="Liu W."/>
            <person name="Song Y."/>
            <person name="Salvetti E."/>
            <person name="Wrobel A."/>
            <person name="Rasinkangas P."/>
            <person name="Parkhill J."/>
            <person name="Rea M.C."/>
            <person name="O'Sullivan O."/>
            <person name="Ritari J."/>
            <person name="Douillard F.P."/>
            <person name="Paul Ross R."/>
            <person name="Yang R."/>
            <person name="Briner A.E."/>
            <person name="Felis G.E."/>
            <person name="de Vos W.M."/>
            <person name="Barrangou R."/>
            <person name="Klaenhammer T.R."/>
            <person name="Caufield P.W."/>
            <person name="Cui Y."/>
            <person name="Zhang H."/>
            <person name="O'Toole P.W."/>
        </authorList>
    </citation>
    <scope>NUCLEOTIDE SEQUENCE [LARGE SCALE GENOMIC DNA]</scope>
    <source>
        <strain evidence="2 3">DSM 12744</strain>
    </source>
</reference>
<accession>A0A0R1MZR4</accession>
<dbReference type="Proteomes" id="UP000051330">
    <property type="component" value="Unassembled WGS sequence"/>
</dbReference>
<sequence>MPQATPYQLTVTQATIGDIYGSLEQSIFEMFVDRLQNHGAFPLDKDHVLQWQAEQLNQMHLVNEATIKEVSQAAKIAEPKLRHLFNDFGIQIANTEYARLGSATGTTIKPSSSIDKLMNGYLKQTFLDLDNNVNQTLITTNYSDNAAVRTYQQIVKETTAQVITGLKTPARALADTVYSWRDKGIQTVLIDNGTHPWSIDSYARTVITTTSNRAFQSVRDQAADDYGIDTFVMSSHAASRPACAPIQGGTVTTRYQSFRSDVSGEWFESLYHHGYGEPGGTFGINCHHQKWGYVPGANTNSFTQFDPEQAIANGNVQQQQRALERRVRKYKANADLAKKMGDADGQQHYKQLISNNQAALRQIVKDHDFLSRDYSREKDFS</sequence>
<protein>
    <submittedName>
        <fullName evidence="2">Minor capsid protein</fullName>
    </submittedName>
</protein>